<dbReference type="GO" id="GO:0032263">
    <property type="term" value="P:GMP salvage"/>
    <property type="evidence" value="ECO:0007669"/>
    <property type="project" value="TreeGrafter"/>
</dbReference>
<dbReference type="NCBIfam" id="TIGR01203">
    <property type="entry name" value="HGPRTase"/>
    <property type="match status" value="1"/>
</dbReference>
<keyword evidence="7" id="KW-0328">Glycosyltransferase</keyword>
<evidence type="ECO:0000256" key="4">
    <source>
        <dbReference type="ARBA" id="ARBA00008391"/>
    </source>
</evidence>
<dbReference type="GO" id="GO:0000166">
    <property type="term" value="F:nucleotide binding"/>
    <property type="evidence" value="ECO:0007669"/>
    <property type="project" value="UniProtKB-KW"/>
</dbReference>
<accession>A0A382N8V3</accession>
<dbReference type="GO" id="GO:0032264">
    <property type="term" value="P:IMP salvage"/>
    <property type="evidence" value="ECO:0007669"/>
    <property type="project" value="TreeGrafter"/>
</dbReference>
<keyword evidence="12" id="KW-0460">Magnesium</keyword>
<sequence>MKVLIDRQTVERRIGELAVEIAADYPEEPLFVGILTGAAQFMMALIDRLPEEMLARLDYDFVDVSSYQGTESTGQVELVKDIAIAVKGRDVLVIDGIVDTGRSLDFVLKMIRTRRPHSLKTCALLDKCARRTLPVPVDYCGFEIEDAFVVGYGMDYDQRYRALRHIAIIE</sequence>
<gene>
    <name evidence="14" type="ORF">METZ01_LOCUS309832</name>
</gene>
<evidence type="ECO:0000313" key="14">
    <source>
        <dbReference type="EMBL" id="SVC56978.1"/>
    </source>
</evidence>
<evidence type="ECO:0000256" key="7">
    <source>
        <dbReference type="ARBA" id="ARBA00022676"/>
    </source>
</evidence>
<dbReference type="GO" id="GO:0006178">
    <property type="term" value="P:guanine salvage"/>
    <property type="evidence" value="ECO:0007669"/>
    <property type="project" value="TreeGrafter"/>
</dbReference>
<evidence type="ECO:0000256" key="12">
    <source>
        <dbReference type="ARBA" id="ARBA00022842"/>
    </source>
</evidence>
<dbReference type="GO" id="GO:0004422">
    <property type="term" value="F:hypoxanthine phosphoribosyltransferase activity"/>
    <property type="evidence" value="ECO:0007669"/>
    <property type="project" value="InterPro"/>
</dbReference>
<keyword evidence="9" id="KW-0479">Metal-binding</keyword>
<evidence type="ECO:0000259" key="13">
    <source>
        <dbReference type="Pfam" id="PF00156"/>
    </source>
</evidence>
<evidence type="ECO:0000256" key="1">
    <source>
        <dbReference type="ARBA" id="ARBA00001946"/>
    </source>
</evidence>
<comment type="pathway">
    <text evidence="3">Purine metabolism; IMP biosynthesis via salvage pathway; IMP from hypoxanthine: step 1/1.</text>
</comment>
<dbReference type="InterPro" id="IPR029057">
    <property type="entry name" value="PRTase-like"/>
</dbReference>
<dbReference type="GO" id="GO:0000287">
    <property type="term" value="F:magnesium ion binding"/>
    <property type="evidence" value="ECO:0007669"/>
    <property type="project" value="TreeGrafter"/>
</dbReference>
<dbReference type="Pfam" id="PF00156">
    <property type="entry name" value="Pribosyltran"/>
    <property type="match status" value="1"/>
</dbReference>
<evidence type="ECO:0000256" key="5">
    <source>
        <dbReference type="ARBA" id="ARBA00011895"/>
    </source>
</evidence>
<keyword evidence="10" id="KW-0660">Purine salvage</keyword>
<evidence type="ECO:0000256" key="2">
    <source>
        <dbReference type="ARBA" id="ARBA00004496"/>
    </source>
</evidence>
<dbReference type="PANTHER" id="PTHR43340:SF1">
    <property type="entry name" value="HYPOXANTHINE PHOSPHORIBOSYLTRANSFERASE"/>
    <property type="match status" value="1"/>
</dbReference>
<organism evidence="14">
    <name type="scientific">marine metagenome</name>
    <dbReference type="NCBI Taxonomy" id="408172"/>
    <lineage>
        <taxon>unclassified sequences</taxon>
        <taxon>metagenomes</taxon>
        <taxon>ecological metagenomes</taxon>
    </lineage>
</organism>
<dbReference type="EC" id="2.4.2.8" evidence="5"/>
<evidence type="ECO:0000256" key="6">
    <source>
        <dbReference type="ARBA" id="ARBA00022490"/>
    </source>
</evidence>
<feature type="domain" description="Phosphoribosyltransferase" evidence="13">
    <location>
        <begin position="8"/>
        <end position="156"/>
    </location>
</feature>
<keyword evidence="11" id="KW-0547">Nucleotide-binding</keyword>
<comment type="similarity">
    <text evidence="4">Belongs to the purine/pyrimidine phosphoribosyltransferase family.</text>
</comment>
<keyword evidence="8" id="KW-0808">Transferase</keyword>
<name>A0A382N8V3_9ZZZZ</name>
<dbReference type="CDD" id="cd06223">
    <property type="entry name" value="PRTases_typeI"/>
    <property type="match status" value="1"/>
</dbReference>
<dbReference type="InterPro" id="IPR050408">
    <property type="entry name" value="HGPRT"/>
</dbReference>
<dbReference type="SUPFAM" id="SSF53271">
    <property type="entry name" value="PRTase-like"/>
    <property type="match status" value="1"/>
</dbReference>
<dbReference type="PANTHER" id="PTHR43340">
    <property type="entry name" value="HYPOXANTHINE-GUANINE PHOSPHORIBOSYLTRANSFERASE"/>
    <property type="match status" value="1"/>
</dbReference>
<dbReference type="Gene3D" id="3.40.50.2020">
    <property type="match status" value="1"/>
</dbReference>
<dbReference type="EMBL" id="UINC01098449">
    <property type="protein sequence ID" value="SVC56978.1"/>
    <property type="molecule type" value="Genomic_DNA"/>
</dbReference>
<evidence type="ECO:0000256" key="3">
    <source>
        <dbReference type="ARBA" id="ARBA00004669"/>
    </source>
</evidence>
<dbReference type="InterPro" id="IPR000836">
    <property type="entry name" value="PRTase_dom"/>
</dbReference>
<comment type="subcellular location">
    <subcellularLocation>
        <location evidence="2">Cytoplasm</location>
    </subcellularLocation>
</comment>
<comment type="cofactor">
    <cofactor evidence="1">
        <name>Mg(2+)</name>
        <dbReference type="ChEBI" id="CHEBI:18420"/>
    </cofactor>
</comment>
<dbReference type="GO" id="GO:0006166">
    <property type="term" value="P:purine ribonucleoside salvage"/>
    <property type="evidence" value="ECO:0007669"/>
    <property type="project" value="UniProtKB-KW"/>
</dbReference>
<protein>
    <recommendedName>
        <fullName evidence="5">hypoxanthine phosphoribosyltransferase</fullName>
        <ecNumber evidence="5">2.4.2.8</ecNumber>
    </recommendedName>
</protein>
<evidence type="ECO:0000256" key="9">
    <source>
        <dbReference type="ARBA" id="ARBA00022723"/>
    </source>
</evidence>
<evidence type="ECO:0000256" key="8">
    <source>
        <dbReference type="ARBA" id="ARBA00022679"/>
    </source>
</evidence>
<dbReference type="GO" id="GO:0005829">
    <property type="term" value="C:cytosol"/>
    <property type="evidence" value="ECO:0007669"/>
    <property type="project" value="TreeGrafter"/>
</dbReference>
<evidence type="ECO:0000256" key="11">
    <source>
        <dbReference type="ARBA" id="ARBA00022741"/>
    </source>
</evidence>
<dbReference type="GO" id="GO:0046100">
    <property type="term" value="P:hypoxanthine metabolic process"/>
    <property type="evidence" value="ECO:0007669"/>
    <property type="project" value="TreeGrafter"/>
</dbReference>
<dbReference type="InterPro" id="IPR005904">
    <property type="entry name" value="Hxn_phspho_trans"/>
</dbReference>
<dbReference type="AlphaFoldDB" id="A0A382N8V3"/>
<keyword evidence="6" id="KW-0963">Cytoplasm</keyword>
<proteinExistence type="inferred from homology"/>
<reference evidence="14" key="1">
    <citation type="submission" date="2018-05" db="EMBL/GenBank/DDBJ databases">
        <authorList>
            <person name="Lanie J.A."/>
            <person name="Ng W.-L."/>
            <person name="Kazmierczak K.M."/>
            <person name="Andrzejewski T.M."/>
            <person name="Davidsen T.M."/>
            <person name="Wayne K.J."/>
            <person name="Tettelin H."/>
            <person name="Glass J.I."/>
            <person name="Rusch D."/>
            <person name="Podicherti R."/>
            <person name="Tsui H.-C.T."/>
            <person name="Winkler M.E."/>
        </authorList>
    </citation>
    <scope>NUCLEOTIDE SEQUENCE</scope>
</reference>
<evidence type="ECO:0000256" key="10">
    <source>
        <dbReference type="ARBA" id="ARBA00022726"/>
    </source>
</evidence>